<dbReference type="AlphaFoldDB" id="D7CKK6"/>
<evidence type="ECO:0000256" key="4">
    <source>
        <dbReference type="ARBA" id="ARBA00022827"/>
    </source>
</evidence>
<evidence type="ECO:0000256" key="3">
    <source>
        <dbReference type="ARBA" id="ARBA00022630"/>
    </source>
</evidence>
<evidence type="ECO:0000259" key="7">
    <source>
        <dbReference type="Pfam" id="PF21162"/>
    </source>
</evidence>
<evidence type="ECO:0000259" key="6">
    <source>
        <dbReference type="Pfam" id="PF01494"/>
    </source>
</evidence>
<dbReference type="InterPro" id="IPR039651">
    <property type="entry name" value="FixC-like"/>
</dbReference>
<keyword evidence="5 8" id="KW-0560">Oxidoreductase</keyword>
<protein>
    <submittedName>
        <fullName evidence="8">Electron-transferring-flavoprotein dehydrogenase</fullName>
        <ecNumber evidence="8">1.5.5.1</ecNumber>
    </submittedName>
</protein>
<keyword evidence="4" id="KW-0274">FAD</keyword>
<feature type="domain" description="ETF-QO/FixC ubiquinone-binding" evidence="7">
    <location>
        <begin position="185"/>
        <end position="287"/>
    </location>
</feature>
<dbReference type="SUPFAM" id="SSF54373">
    <property type="entry name" value="FAD-linked reductases, C-terminal domain"/>
    <property type="match status" value="1"/>
</dbReference>
<keyword evidence="3" id="KW-0285">Flavoprotein</keyword>
<dbReference type="PANTHER" id="PTHR43624">
    <property type="entry name" value="ELECTRON TRANSFER FLAVOPROTEIN-QUINONE OXIDOREDUCTASE YDIS-RELATED"/>
    <property type="match status" value="1"/>
</dbReference>
<proteinExistence type="inferred from homology"/>
<dbReference type="SUPFAM" id="SSF51905">
    <property type="entry name" value="FAD/NAD(P)-binding domain"/>
    <property type="match status" value="1"/>
</dbReference>
<dbReference type="Gene3D" id="3.50.50.60">
    <property type="entry name" value="FAD/NAD(P)-binding domain"/>
    <property type="match status" value="1"/>
</dbReference>
<comment type="cofactor">
    <cofactor evidence="1">
        <name>FAD</name>
        <dbReference type="ChEBI" id="CHEBI:57692"/>
    </cofactor>
</comment>
<dbReference type="EC" id="1.5.5.1" evidence="8"/>
<dbReference type="PANTHER" id="PTHR43624:SF2">
    <property type="entry name" value="ELECTRON TRANSFER FLAVOPROTEIN-QUINONE OXIDOREDUCTASE YDIS-RELATED"/>
    <property type="match status" value="1"/>
</dbReference>
<reference evidence="9" key="1">
    <citation type="journal article" date="2010" name="Stand. Genomic Sci.">
        <title>Complete genome sequence of Syntrophothermus lipocalidus type strain (TGB-C1T).</title>
        <authorList>
            <consortium name="US DOE Joint Genome Institute (JGI-PGF)"/>
            <person name="Djao O."/>
            <person name="Zhang X."/>
            <person name="Lucas S."/>
            <person name="Lapidus A."/>
            <person name="Glavina Del Rio T."/>
            <person name="Nolan M."/>
            <person name="Tice H."/>
            <person name="Cheng J."/>
            <person name="Han C."/>
            <person name="Tapia R."/>
            <person name="Goodwin L."/>
            <person name="Pitluck S."/>
            <person name="Liolios K."/>
            <person name="Ivanova N."/>
            <person name="Mavromatis K."/>
            <person name="Mikhailova N."/>
            <person name="Ovchinnikova G."/>
            <person name="Pati A."/>
            <person name="Brambilla E."/>
            <person name="Chen A."/>
            <person name="Palaniappan K."/>
            <person name="Land M."/>
            <person name="Hauser L."/>
            <person name="Chang Y."/>
            <person name="Jeffries C."/>
            <person name="Rohde M."/>
            <person name="Sikorski J."/>
            <person name="Spring S."/>
            <person name="Goker M."/>
            <person name="Detter J."/>
            <person name="Woyke T."/>
            <person name="Bristow J."/>
            <person name="Eisen J."/>
            <person name="Markowitz V."/>
            <person name="Hugenholtz P."/>
            <person name="Kyrpides N."/>
            <person name="Klenk H."/>
        </authorList>
    </citation>
    <scope>NUCLEOTIDE SEQUENCE [LARGE SCALE GENOMIC DNA]</scope>
    <source>
        <strain evidence="9">DSM 12680 / TGB-C1</strain>
    </source>
</reference>
<keyword evidence="9" id="KW-1185">Reference proteome</keyword>
<dbReference type="RefSeq" id="WP_013174643.1">
    <property type="nucleotide sequence ID" value="NC_014220.1"/>
</dbReference>
<dbReference type="Proteomes" id="UP000000378">
    <property type="component" value="Chromosome"/>
</dbReference>
<dbReference type="OrthoDB" id="9806565at2"/>
<dbReference type="InterPro" id="IPR002938">
    <property type="entry name" value="FAD-bd"/>
</dbReference>
<gene>
    <name evidence="8" type="ordered locus">Slip_0457</name>
</gene>
<dbReference type="EMBL" id="CP002048">
    <property type="protein sequence ID" value="ADI01241.1"/>
    <property type="molecule type" value="Genomic_DNA"/>
</dbReference>
<sequence>MPNQEANEGFEVIVVGGGLAGLAAAYTLADRGVEVLVLERGDYCGAKNVTGGRIYLNPIRDLFPQLWKDAPFERYIAHEEVSLFASTRSITLRYDGNELGEPPYQSYSVLRAKFDRWLARQVEQKGAMLVTKSRVDDVILENGAVKGVRAGGEELRANVVIACDGVLSLVSEKAGLRKDMRPQNYAVGIKEVIEMDRATIENRFNLEGEEGAARLFMGDVTAGMFGGGFLYTNLESISLGLVVSIEALSENQRELTAPELLERFKERPEVARLVRGGETVEYSAHVIPEGGFDALNSLYGDGILVAGDAAGFALNIGVTVRGMEYAMASGYYAAETVLRAREKGDYSRATLSQYQRLLEDSFVLKDFRNFRDALSVLDNHRFFQYYPELLGNILKDLYQVPPGPKDRLYSTIRRYLGVREACKILGDVRRMRKI</sequence>
<evidence type="ECO:0000313" key="9">
    <source>
        <dbReference type="Proteomes" id="UP000000378"/>
    </source>
</evidence>
<dbReference type="HOGENOM" id="CLU_050977_0_0_9"/>
<dbReference type="Pfam" id="PF21162">
    <property type="entry name" value="ETFQO_UQ-bd"/>
    <property type="match status" value="1"/>
</dbReference>
<evidence type="ECO:0000256" key="2">
    <source>
        <dbReference type="ARBA" id="ARBA00006796"/>
    </source>
</evidence>
<feature type="domain" description="FAD-binding" evidence="6">
    <location>
        <begin position="11"/>
        <end position="183"/>
    </location>
</feature>
<dbReference type="KEGG" id="slp:Slip_0457"/>
<reference evidence="8 9" key="2">
    <citation type="journal article" date="2010" name="Stand. Genomic Sci.">
        <title>Complete genome sequence of Syntrophothermus lipocalidus type strain (TGB-C1).</title>
        <authorList>
            <person name="Djao O.D."/>
            <person name="Zhang X."/>
            <person name="Lucas S."/>
            <person name="Lapidus A."/>
            <person name="Del Rio T.G."/>
            <person name="Nolan M."/>
            <person name="Tice H."/>
            <person name="Cheng J.F."/>
            <person name="Han C."/>
            <person name="Tapia R."/>
            <person name="Goodwin L."/>
            <person name="Pitluck S."/>
            <person name="Liolios K."/>
            <person name="Ivanova N."/>
            <person name="Mavromatis K."/>
            <person name="Mikhailova N."/>
            <person name="Ovchinnikova G."/>
            <person name="Pati A."/>
            <person name="Brambilla E."/>
            <person name="Chen A."/>
            <person name="Palaniappan K."/>
            <person name="Land M."/>
            <person name="Hauser L."/>
            <person name="Chang Y.J."/>
            <person name="Jeffries C.D."/>
            <person name="Rohde M."/>
            <person name="Sikorski J."/>
            <person name="Spring S."/>
            <person name="Goker M."/>
            <person name="Detter J.C."/>
            <person name="Woyke T."/>
            <person name="Bristow J."/>
            <person name="Eisen J.A."/>
            <person name="Markowitz V."/>
            <person name="Hugenholtz P."/>
            <person name="Kyrpides N.C."/>
            <person name="Klenk H.P."/>
        </authorList>
    </citation>
    <scope>NUCLEOTIDE SEQUENCE [LARGE SCALE GENOMIC DNA]</scope>
    <source>
        <strain evidence="9">DSM 12680 / TGB-C1</strain>
    </source>
</reference>
<comment type="similarity">
    <text evidence="2">Belongs to the ETF-QO/FixC family.</text>
</comment>
<dbReference type="InterPro" id="IPR049398">
    <property type="entry name" value="ETF-QO/FixC_UQ-bd"/>
</dbReference>
<evidence type="ECO:0000256" key="1">
    <source>
        <dbReference type="ARBA" id="ARBA00001974"/>
    </source>
</evidence>
<evidence type="ECO:0000256" key="5">
    <source>
        <dbReference type="ARBA" id="ARBA00023002"/>
    </source>
</evidence>
<name>D7CKK6_SYNLT</name>
<dbReference type="Pfam" id="PF01494">
    <property type="entry name" value="FAD_binding_3"/>
    <property type="match status" value="1"/>
</dbReference>
<dbReference type="STRING" id="643648.Slip_0457"/>
<organism evidence="8 9">
    <name type="scientific">Syntrophothermus lipocalidus (strain DSM 12680 / TGB-C1)</name>
    <dbReference type="NCBI Taxonomy" id="643648"/>
    <lineage>
        <taxon>Bacteria</taxon>
        <taxon>Bacillati</taxon>
        <taxon>Bacillota</taxon>
        <taxon>Clostridia</taxon>
        <taxon>Eubacteriales</taxon>
        <taxon>Syntrophomonadaceae</taxon>
        <taxon>Syntrophothermus</taxon>
    </lineage>
</organism>
<dbReference type="PRINTS" id="PR00420">
    <property type="entry name" value="RNGMNOXGNASE"/>
</dbReference>
<dbReference type="InterPro" id="IPR036188">
    <property type="entry name" value="FAD/NAD-bd_sf"/>
</dbReference>
<accession>D7CKK6</accession>
<dbReference type="GO" id="GO:0071949">
    <property type="term" value="F:FAD binding"/>
    <property type="evidence" value="ECO:0007669"/>
    <property type="project" value="InterPro"/>
</dbReference>
<evidence type="ECO:0000313" key="8">
    <source>
        <dbReference type="EMBL" id="ADI01241.1"/>
    </source>
</evidence>
<dbReference type="eggNOG" id="COG0644">
    <property type="taxonomic scope" value="Bacteria"/>
</dbReference>
<dbReference type="GO" id="GO:0004174">
    <property type="term" value="F:electron-transferring-flavoprotein dehydrogenase activity"/>
    <property type="evidence" value="ECO:0007669"/>
    <property type="project" value="UniProtKB-EC"/>
</dbReference>